<dbReference type="RefSeq" id="WP_311618052.1">
    <property type="nucleotide sequence ID" value="NZ_JAVREV010000007.1"/>
</dbReference>
<evidence type="ECO:0000259" key="5">
    <source>
        <dbReference type="SMART" id="SM00827"/>
    </source>
</evidence>
<dbReference type="Gene3D" id="3.30.70.250">
    <property type="entry name" value="Malonyl-CoA ACP transacylase, ACP-binding"/>
    <property type="match status" value="1"/>
</dbReference>
<evidence type="ECO:0000256" key="3">
    <source>
        <dbReference type="ARBA" id="ARBA00023315"/>
    </source>
</evidence>
<dbReference type="PANTHER" id="PTHR42681:SF1">
    <property type="entry name" value="MALONYL-COA-ACYL CARRIER PROTEIN TRANSACYLASE, MITOCHONDRIAL"/>
    <property type="match status" value="1"/>
</dbReference>
<gene>
    <name evidence="6" type="ORF">RM779_14250</name>
</gene>
<sequence>MLVLVAPGQGSQAPGFLNPWLELPGVADRLRGWSDLVGQDLIRLGTKADADEIRDTAVAQPLLVAAALVSATALFDDEALPAPRAAVGAVAGHSVGELAAAAIAGVFSAEDAMTLVRRRSQAMAEAAAVSETGMSAILGGDPDAVAARLAELDLTPANNNGGGQIVAAGTLEQLAVLAADRPDRARVRPLNVAGAFHTRHMAPAVADMEAAAAGITPGTPGIRYVSNADGGVVTDGAEVVRRLVSQISSPVRWDLCMETFSRLGATAIVELCPGGTLTALAKRNLPDVSRVAVKGPDTLAAARELIAAHAAQAAEQEHGA</sequence>
<dbReference type="EC" id="2.3.1.39" evidence="1"/>
<keyword evidence="3 6" id="KW-0012">Acyltransferase</keyword>
<dbReference type="Proteomes" id="UP001183615">
    <property type="component" value="Unassembled WGS sequence"/>
</dbReference>
<accession>A0ABU2S432</accession>
<dbReference type="Gene3D" id="3.40.366.10">
    <property type="entry name" value="Malonyl-Coenzyme A Acyl Carrier Protein, domain 2"/>
    <property type="match status" value="1"/>
</dbReference>
<proteinExistence type="predicted"/>
<comment type="catalytic activity">
    <reaction evidence="4">
        <text>holo-[ACP] + malonyl-CoA = malonyl-[ACP] + CoA</text>
        <dbReference type="Rhea" id="RHEA:41792"/>
        <dbReference type="Rhea" id="RHEA-COMP:9623"/>
        <dbReference type="Rhea" id="RHEA-COMP:9685"/>
        <dbReference type="ChEBI" id="CHEBI:57287"/>
        <dbReference type="ChEBI" id="CHEBI:57384"/>
        <dbReference type="ChEBI" id="CHEBI:64479"/>
        <dbReference type="ChEBI" id="CHEBI:78449"/>
        <dbReference type="EC" id="2.3.1.39"/>
    </reaction>
</comment>
<dbReference type="SUPFAM" id="SSF52151">
    <property type="entry name" value="FabD/lysophospholipase-like"/>
    <property type="match status" value="1"/>
</dbReference>
<evidence type="ECO:0000256" key="4">
    <source>
        <dbReference type="ARBA" id="ARBA00048462"/>
    </source>
</evidence>
<name>A0ABU2S432_9ACTN</name>
<organism evidence="6 7">
    <name type="scientific">Streptomyces johnsoniae</name>
    <dbReference type="NCBI Taxonomy" id="3075532"/>
    <lineage>
        <taxon>Bacteria</taxon>
        <taxon>Bacillati</taxon>
        <taxon>Actinomycetota</taxon>
        <taxon>Actinomycetes</taxon>
        <taxon>Kitasatosporales</taxon>
        <taxon>Streptomycetaceae</taxon>
        <taxon>Streptomyces</taxon>
    </lineage>
</organism>
<keyword evidence="7" id="KW-1185">Reference proteome</keyword>
<dbReference type="InterPro" id="IPR016036">
    <property type="entry name" value="Malonyl_transacylase_ACP-bd"/>
</dbReference>
<protein>
    <recommendedName>
        <fullName evidence="1">[acyl-carrier-protein] S-malonyltransferase</fullName>
        <ecNumber evidence="1">2.3.1.39</ecNumber>
    </recommendedName>
</protein>
<dbReference type="PANTHER" id="PTHR42681">
    <property type="entry name" value="MALONYL-COA-ACYL CARRIER PROTEIN TRANSACYLASE, MITOCHONDRIAL"/>
    <property type="match status" value="1"/>
</dbReference>
<dbReference type="EMBL" id="JAVREV010000007">
    <property type="protein sequence ID" value="MDT0443743.1"/>
    <property type="molecule type" value="Genomic_DNA"/>
</dbReference>
<evidence type="ECO:0000256" key="2">
    <source>
        <dbReference type="ARBA" id="ARBA00022679"/>
    </source>
</evidence>
<dbReference type="Pfam" id="PF00698">
    <property type="entry name" value="Acyl_transf_1"/>
    <property type="match status" value="1"/>
</dbReference>
<dbReference type="InterPro" id="IPR016035">
    <property type="entry name" value="Acyl_Trfase/lysoPLipase"/>
</dbReference>
<evidence type="ECO:0000256" key="1">
    <source>
        <dbReference type="ARBA" id="ARBA00013258"/>
    </source>
</evidence>
<evidence type="ECO:0000313" key="7">
    <source>
        <dbReference type="Proteomes" id="UP001183615"/>
    </source>
</evidence>
<comment type="caution">
    <text evidence="6">The sequence shown here is derived from an EMBL/GenBank/DDBJ whole genome shotgun (WGS) entry which is preliminary data.</text>
</comment>
<dbReference type="InterPro" id="IPR050858">
    <property type="entry name" value="Mal-CoA-ACP_Trans/PKS_FabD"/>
</dbReference>
<dbReference type="GO" id="GO:0004314">
    <property type="term" value="F:[acyl-carrier-protein] S-malonyltransferase activity"/>
    <property type="evidence" value="ECO:0007669"/>
    <property type="project" value="UniProtKB-EC"/>
</dbReference>
<evidence type="ECO:0000313" key="6">
    <source>
        <dbReference type="EMBL" id="MDT0443743.1"/>
    </source>
</evidence>
<dbReference type="SMART" id="SM00827">
    <property type="entry name" value="PKS_AT"/>
    <property type="match status" value="1"/>
</dbReference>
<dbReference type="InterPro" id="IPR014043">
    <property type="entry name" value="Acyl_transferase_dom"/>
</dbReference>
<dbReference type="SUPFAM" id="SSF55048">
    <property type="entry name" value="Probable ACP-binding domain of malonyl-CoA ACP transacylase"/>
    <property type="match status" value="1"/>
</dbReference>
<feature type="domain" description="Malonyl-CoA:ACP transacylase (MAT)" evidence="5">
    <location>
        <begin position="5"/>
        <end position="304"/>
    </location>
</feature>
<keyword evidence="2 6" id="KW-0808">Transferase</keyword>
<dbReference type="InterPro" id="IPR001227">
    <property type="entry name" value="Ac_transferase_dom_sf"/>
</dbReference>
<reference evidence="7" key="1">
    <citation type="submission" date="2023-07" db="EMBL/GenBank/DDBJ databases">
        <title>30 novel species of actinomycetes from the DSMZ collection.</title>
        <authorList>
            <person name="Nouioui I."/>
        </authorList>
    </citation>
    <scope>NUCLEOTIDE SEQUENCE [LARGE SCALE GENOMIC DNA]</scope>
    <source>
        <strain evidence="7">DSM 41886</strain>
    </source>
</reference>